<dbReference type="EMBL" id="PJNH01000002">
    <property type="protein sequence ID" value="PKR78156.1"/>
    <property type="molecule type" value="Genomic_DNA"/>
</dbReference>
<evidence type="ECO:0000256" key="1">
    <source>
        <dbReference type="ARBA" id="ARBA00023125"/>
    </source>
</evidence>
<accession>A0A2I0QV05</accession>
<dbReference type="Gene3D" id="1.10.357.10">
    <property type="entry name" value="Tetracycline Repressor, domain 2"/>
    <property type="match status" value="1"/>
</dbReference>
<organism evidence="4 5">
    <name type="scientific">Halalkalibacillus sediminis</name>
    <dbReference type="NCBI Taxonomy" id="2018042"/>
    <lineage>
        <taxon>Bacteria</taxon>
        <taxon>Bacillati</taxon>
        <taxon>Bacillota</taxon>
        <taxon>Bacilli</taxon>
        <taxon>Bacillales</taxon>
        <taxon>Bacillaceae</taxon>
        <taxon>Halalkalibacillus</taxon>
    </lineage>
</organism>
<dbReference type="GO" id="GO:0003677">
    <property type="term" value="F:DNA binding"/>
    <property type="evidence" value="ECO:0007669"/>
    <property type="project" value="UniProtKB-UniRule"/>
</dbReference>
<evidence type="ECO:0000256" key="2">
    <source>
        <dbReference type="PROSITE-ProRule" id="PRU00335"/>
    </source>
</evidence>
<feature type="domain" description="HTH tetR-type" evidence="3">
    <location>
        <begin position="11"/>
        <end position="71"/>
    </location>
</feature>
<dbReference type="Pfam" id="PF00440">
    <property type="entry name" value="TetR_N"/>
    <property type="match status" value="1"/>
</dbReference>
<protein>
    <submittedName>
        <fullName evidence="4">TetR family transcriptional regulator</fullName>
    </submittedName>
</protein>
<gene>
    <name evidence="4" type="ORF">CEY16_06865</name>
</gene>
<evidence type="ECO:0000313" key="4">
    <source>
        <dbReference type="EMBL" id="PKR78156.1"/>
    </source>
</evidence>
<dbReference type="Proteomes" id="UP000243524">
    <property type="component" value="Unassembled WGS sequence"/>
</dbReference>
<keyword evidence="1 2" id="KW-0238">DNA-binding</keyword>
<dbReference type="RefSeq" id="WP_101331762.1">
    <property type="nucleotide sequence ID" value="NZ_PJNH01000002.1"/>
</dbReference>
<dbReference type="AlphaFoldDB" id="A0A2I0QV05"/>
<name>A0A2I0QV05_9BACI</name>
<dbReference type="InterPro" id="IPR001647">
    <property type="entry name" value="HTH_TetR"/>
</dbReference>
<feature type="DNA-binding region" description="H-T-H motif" evidence="2">
    <location>
        <begin position="34"/>
        <end position="53"/>
    </location>
</feature>
<reference evidence="4 5" key="1">
    <citation type="submission" date="2017-06" db="EMBL/GenBank/DDBJ databases">
        <title>the draft geome sequence of Illustriluteabacillus marina B3227.</title>
        <authorList>
            <person name="He R.-H."/>
            <person name="Du Z.-J."/>
        </authorList>
    </citation>
    <scope>NUCLEOTIDE SEQUENCE [LARGE SCALE GENOMIC DNA]</scope>
    <source>
        <strain evidence="4 5">B3227</strain>
    </source>
</reference>
<keyword evidence="5" id="KW-1185">Reference proteome</keyword>
<evidence type="ECO:0000313" key="5">
    <source>
        <dbReference type="Proteomes" id="UP000243524"/>
    </source>
</evidence>
<comment type="caution">
    <text evidence="4">The sequence shown here is derived from an EMBL/GenBank/DDBJ whole genome shotgun (WGS) entry which is preliminary data.</text>
</comment>
<sequence>MSSRRKDIQRERMWRYFIDATVKVIEEEGINNVTIRKVADHAGYTSSTVYNYFKELSHLVFFAAMRFTKDYTDELPQYMEKGNNTVEKWLYSWECFCRETFLKPEIYSAIFVNNLGVIPEDLLDHYYKTYKQDLVDLPRPIQSIVLQHQLAKRSSLYLQSAVDEGLLDQEDIEFLTDTTLLVWKGMLVTYLNQRQNYSVEEVTQKSLEYIHDIVMKSVKAEKREKIEVDFIKKE</sequence>
<proteinExistence type="predicted"/>
<dbReference type="InterPro" id="IPR009057">
    <property type="entry name" value="Homeodomain-like_sf"/>
</dbReference>
<dbReference type="OrthoDB" id="5366068at2"/>
<dbReference type="SUPFAM" id="SSF46689">
    <property type="entry name" value="Homeodomain-like"/>
    <property type="match status" value="1"/>
</dbReference>
<evidence type="ECO:0000259" key="3">
    <source>
        <dbReference type="PROSITE" id="PS50977"/>
    </source>
</evidence>
<dbReference type="PROSITE" id="PS50977">
    <property type="entry name" value="HTH_TETR_2"/>
    <property type="match status" value="1"/>
</dbReference>